<keyword evidence="1" id="KW-0472">Membrane</keyword>
<name>A0A8J4FP13_9CHLO</name>
<dbReference type="Proteomes" id="UP000722791">
    <property type="component" value="Unassembled WGS sequence"/>
</dbReference>
<keyword evidence="1" id="KW-0812">Transmembrane</keyword>
<proteinExistence type="predicted"/>
<keyword evidence="1" id="KW-1133">Transmembrane helix</keyword>
<sequence length="171" mass="19236">MEELVGPLEEVFKDLQRQWKAFQNSEPFLHVLQGFIHAIDWREPWIVSVLVCHAVMLIVALTTRKRGAIQLSLFLLSGGIIFNAERLNRLGAKHWQEFAGQDYFDSAGVFMSAVVSGPQLMVMFIVLINYLISCAGMLVEAKKRELIYKAKQRAKLAKAAEASPGSSKKKD</sequence>
<reference evidence="2" key="1">
    <citation type="journal article" date="2021" name="Proc. Natl. Acad. Sci. U.S.A.">
        <title>Three genomes in the algal genus Volvox reveal the fate of a haploid sex-determining region after a transition to homothallism.</title>
        <authorList>
            <person name="Yamamoto K."/>
            <person name="Hamaji T."/>
            <person name="Kawai-Toyooka H."/>
            <person name="Matsuzaki R."/>
            <person name="Takahashi F."/>
            <person name="Nishimura Y."/>
            <person name="Kawachi M."/>
            <person name="Noguchi H."/>
            <person name="Minakuchi Y."/>
            <person name="Umen J.G."/>
            <person name="Toyoda A."/>
            <person name="Nozaki H."/>
        </authorList>
    </citation>
    <scope>NUCLEOTIDE SEQUENCE</scope>
    <source>
        <strain evidence="3">NIES-3785</strain>
        <strain evidence="2">NIES-3786</strain>
    </source>
</reference>
<accession>A0A8J4FP13</accession>
<feature type="transmembrane region" description="Helical" evidence="1">
    <location>
        <begin position="45"/>
        <end position="61"/>
    </location>
</feature>
<comment type="caution">
    <text evidence="2">The sequence shown here is derived from an EMBL/GenBank/DDBJ whole genome shotgun (WGS) entry which is preliminary data.</text>
</comment>
<gene>
    <name evidence="2" type="ORF">Vretifemale_10583</name>
    <name evidence="3" type="ORF">Vretimale_743</name>
</gene>
<dbReference type="EMBL" id="BNCP01000021">
    <property type="protein sequence ID" value="GIL81563.1"/>
    <property type="molecule type" value="Genomic_DNA"/>
</dbReference>
<dbReference type="Proteomes" id="UP000747110">
    <property type="component" value="Unassembled WGS sequence"/>
</dbReference>
<evidence type="ECO:0000256" key="1">
    <source>
        <dbReference type="SAM" id="Phobius"/>
    </source>
</evidence>
<organism evidence="2 4">
    <name type="scientific">Volvox reticuliferus</name>
    <dbReference type="NCBI Taxonomy" id="1737510"/>
    <lineage>
        <taxon>Eukaryota</taxon>
        <taxon>Viridiplantae</taxon>
        <taxon>Chlorophyta</taxon>
        <taxon>core chlorophytes</taxon>
        <taxon>Chlorophyceae</taxon>
        <taxon>CS clade</taxon>
        <taxon>Chlamydomonadales</taxon>
        <taxon>Volvocaceae</taxon>
        <taxon>Volvox</taxon>
    </lineage>
</organism>
<evidence type="ECO:0000313" key="2">
    <source>
        <dbReference type="EMBL" id="GIL81563.1"/>
    </source>
</evidence>
<dbReference type="AlphaFoldDB" id="A0A8J4FP13"/>
<protein>
    <recommendedName>
        <fullName evidence="5">Transmembrane protein 18</fullName>
    </recommendedName>
</protein>
<evidence type="ECO:0000313" key="3">
    <source>
        <dbReference type="EMBL" id="GIL94784.1"/>
    </source>
</evidence>
<dbReference type="Pfam" id="PF14770">
    <property type="entry name" value="TMEM18"/>
    <property type="match status" value="1"/>
</dbReference>
<evidence type="ECO:0000313" key="4">
    <source>
        <dbReference type="Proteomes" id="UP000747110"/>
    </source>
</evidence>
<feature type="transmembrane region" description="Helical" evidence="1">
    <location>
        <begin position="68"/>
        <end position="84"/>
    </location>
</feature>
<keyword evidence="4" id="KW-1185">Reference proteome</keyword>
<dbReference type="EMBL" id="BNCQ01000002">
    <property type="protein sequence ID" value="GIL94784.1"/>
    <property type="molecule type" value="Genomic_DNA"/>
</dbReference>
<feature type="transmembrane region" description="Helical" evidence="1">
    <location>
        <begin position="120"/>
        <end position="139"/>
    </location>
</feature>
<dbReference type="OrthoDB" id="411535at2759"/>
<dbReference type="InterPro" id="IPR026721">
    <property type="entry name" value="TMEM18"/>
</dbReference>
<evidence type="ECO:0008006" key="5">
    <source>
        <dbReference type="Google" id="ProtNLM"/>
    </source>
</evidence>